<feature type="region of interest" description="Disordered" evidence="1">
    <location>
        <begin position="96"/>
        <end position="121"/>
    </location>
</feature>
<dbReference type="AlphaFoldDB" id="A0A9N9SUZ4"/>
<evidence type="ECO:0000313" key="2">
    <source>
        <dbReference type="EMBL" id="CAG9829800.1"/>
    </source>
</evidence>
<organism evidence="2 3">
    <name type="scientific">Diabrotica balteata</name>
    <name type="common">Banded cucumber beetle</name>
    <dbReference type="NCBI Taxonomy" id="107213"/>
    <lineage>
        <taxon>Eukaryota</taxon>
        <taxon>Metazoa</taxon>
        <taxon>Ecdysozoa</taxon>
        <taxon>Arthropoda</taxon>
        <taxon>Hexapoda</taxon>
        <taxon>Insecta</taxon>
        <taxon>Pterygota</taxon>
        <taxon>Neoptera</taxon>
        <taxon>Endopterygota</taxon>
        <taxon>Coleoptera</taxon>
        <taxon>Polyphaga</taxon>
        <taxon>Cucujiformia</taxon>
        <taxon>Chrysomeloidea</taxon>
        <taxon>Chrysomelidae</taxon>
        <taxon>Galerucinae</taxon>
        <taxon>Diabroticina</taxon>
        <taxon>Diabroticites</taxon>
        <taxon>Diabrotica</taxon>
    </lineage>
</organism>
<feature type="region of interest" description="Disordered" evidence="1">
    <location>
        <begin position="26"/>
        <end position="52"/>
    </location>
</feature>
<name>A0A9N9SUZ4_DIABA</name>
<evidence type="ECO:0000313" key="3">
    <source>
        <dbReference type="Proteomes" id="UP001153709"/>
    </source>
</evidence>
<keyword evidence="3" id="KW-1185">Reference proteome</keyword>
<dbReference type="EMBL" id="OU898277">
    <property type="protein sequence ID" value="CAG9829800.1"/>
    <property type="molecule type" value="Genomic_DNA"/>
</dbReference>
<dbReference type="Proteomes" id="UP001153709">
    <property type="component" value="Chromosome 2"/>
</dbReference>
<accession>A0A9N9SUZ4</accession>
<gene>
    <name evidence="2" type="ORF">DIABBA_LOCUS3565</name>
</gene>
<feature type="compositionally biased region" description="Acidic residues" evidence="1">
    <location>
        <begin position="36"/>
        <end position="50"/>
    </location>
</feature>
<evidence type="ECO:0000256" key="1">
    <source>
        <dbReference type="SAM" id="MobiDB-lite"/>
    </source>
</evidence>
<reference evidence="2" key="1">
    <citation type="submission" date="2022-01" db="EMBL/GenBank/DDBJ databases">
        <authorList>
            <person name="King R."/>
        </authorList>
    </citation>
    <scope>NUCLEOTIDE SEQUENCE</scope>
</reference>
<proteinExistence type="predicted"/>
<sequence>MSANRRLAKKVLTYDELAQLIENDEDMDAFLPPLDNNEDTDVESENEEEFPQSQLLVESNRNVKSNLNDEIENENDNCKIPKLTDDIHDHSILELELLDEVDEPDEEDDPDEEDEDDDPDEELRDLICCGILCNFEHWINQRLAAWLMKIAA</sequence>
<protein>
    <submittedName>
        <fullName evidence="2">Uncharacterized protein</fullName>
    </submittedName>
</protein>